<dbReference type="EMBL" id="MU863628">
    <property type="protein sequence ID" value="KAK4103525.1"/>
    <property type="molecule type" value="Genomic_DNA"/>
</dbReference>
<evidence type="ECO:0000313" key="2">
    <source>
        <dbReference type="Proteomes" id="UP001305647"/>
    </source>
</evidence>
<reference evidence="1" key="1">
    <citation type="journal article" date="2023" name="Mol. Phylogenet. Evol.">
        <title>Genome-scale phylogeny and comparative genomics of the fungal order Sordariales.</title>
        <authorList>
            <person name="Hensen N."/>
            <person name="Bonometti L."/>
            <person name="Westerberg I."/>
            <person name="Brannstrom I.O."/>
            <person name="Guillou S."/>
            <person name="Cros-Aarteil S."/>
            <person name="Calhoun S."/>
            <person name="Haridas S."/>
            <person name="Kuo A."/>
            <person name="Mondo S."/>
            <person name="Pangilinan J."/>
            <person name="Riley R."/>
            <person name="LaButti K."/>
            <person name="Andreopoulos B."/>
            <person name="Lipzen A."/>
            <person name="Chen C."/>
            <person name="Yan M."/>
            <person name="Daum C."/>
            <person name="Ng V."/>
            <person name="Clum A."/>
            <person name="Steindorff A."/>
            <person name="Ohm R.A."/>
            <person name="Martin F."/>
            <person name="Silar P."/>
            <person name="Natvig D.O."/>
            <person name="Lalanne C."/>
            <person name="Gautier V."/>
            <person name="Ament-Velasquez S.L."/>
            <person name="Kruys A."/>
            <person name="Hutchinson M.I."/>
            <person name="Powell A.J."/>
            <person name="Barry K."/>
            <person name="Miller A.N."/>
            <person name="Grigoriev I.V."/>
            <person name="Debuchy R."/>
            <person name="Gladieux P."/>
            <person name="Hiltunen Thoren M."/>
            <person name="Johannesson H."/>
        </authorList>
    </citation>
    <scope>NUCLEOTIDE SEQUENCE</scope>
    <source>
        <strain evidence="1">CBS 757.83</strain>
    </source>
</reference>
<comment type="caution">
    <text evidence="1">The sequence shown here is derived from an EMBL/GenBank/DDBJ whole genome shotgun (WGS) entry which is preliminary data.</text>
</comment>
<sequence>MMSRRRGDYVSWPSAGVSDRSPVFETTKVPDSYTCIGFCSWVPLVLECLSSFTRHCSSSSTYGRVGRSRHFAVTLVGTVTARSTAGSTHRCQAFMIVKIALAADFFCMICRAPWRYQTCRCAHQQGGATSDHLPPSRPDPAVRTVYLRLTIRRKTYPRYPDTMRFAC</sequence>
<dbReference type="Proteomes" id="UP001305647">
    <property type="component" value="Unassembled WGS sequence"/>
</dbReference>
<name>A0AAN6T396_9PEZI</name>
<accession>A0AAN6T396</accession>
<gene>
    <name evidence="1" type="ORF">N658DRAFT_277705</name>
</gene>
<evidence type="ECO:0000313" key="1">
    <source>
        <dbReference type="EMBL" id="KAK4103525.1"/>
    </source>
</evidence>
<proteinExistence type="predicted"/>
<keyword evidence="2" id="KW-1185">Reference proteome</keyword>
<dbReference type="AlphaFoldDB" id="A0AAN6T396"/>
<protein>
    <submittedName>
        <fullName evidence="1">Uncharacterized protein</fullName>
    </submittedName>
</protein>
<organism evidence="1 2">
    <name type="scientific">Parathielavia hyrcaniae</name>
    <dbReference type="NCBI Taxonomy" id="113614"/>
    <lineage>
        <taxon>Eukaryota</taxon>
        <taxon>Fungi</taxon>
        <taxon>Dikarya</taxon>
        <taxon>Ascomycota</taxon>
        <taxon>Pezizomycotina</taxon>
        <taxon>Sordariomycetes</taxon>
        <taxon>Sordariomycetidae</taxon>
        <taxon>Sordariales</taxon>
        <taxon>Chaetomiaceae</taxon>
        <taxon>Parathielavia</taxon>
    </lineage>
</organism>
<reference evidence="1" key="2">
    <citation type="submission" date="2023-05" db="EMBL/GenBank/DDBJ databases">
        <authorList>
            <consortium name="Lawrence Berkeley National Laboratory"/>
            <person name="Steindorff A."/>
            <person name="Hensen N."/>
            <person name="Bonometti L."/>
            <person name="Westerberg I."/>
            <person name="Brannstrom I.O."/>
            <person name="Guillou S."/>
            <person name="Cros-Aarteil S."/>
            <person name="Calhoun S."/>
            <person name="Haridas S."/>
            <person name="Kuo A."/>
            <person name="Mondo S."/>
            <person name="Pangilinan J."/>
            <person name="Riley R."/>
            <person name="Labutti K."/>
            <person name="Andreopoulos B."/>
            <person name="Lipzen A."/>
            <person name="Chen C."/>
            <person name="Yanf M."/>
            <person name="Daum C."/>
            <person name="Ng V."/>
            <person name="Clum A."/>
            <person name="Ohm R."/>
            <person name="Martin F."/>
            <person name="Silar P."/>
            <person name="Natvig D."/>
            <person name="Lalanne C."/>
            <person name="Gautier V."/>
            <person name="Ament-Velasquez S.L."/>
            <person name="Kruys A."/>
            <person name="Hutchinson M.I."/>
            <person name="Powell A.J."/>
            <person name="Barry K."/>
            <person name="Miller A.N."/>
            <person name="Grigoriev I.V."/>
            <person name="Debuchy R."/>
            <person name="Gladieux P."/>
            <person name="Thoren M.H."/>
            <person name="Johannesson H."/>
        </authorList>
    </citation>
    <scope>NUCLEOTIDE SEQUENCE</scope>
    <source>
        <strain evidence="1">CBS 757.83</strain>
    </source>
</reference>